<sequence length="57" mass="5699">MLEEKLNLQIQDQLHEAHEGEIAEEAAPVLATPALAGAFVGGAAVVTGAYAAGKAVG</sequence>
<organism evidence="1 2">
    <name type="scientific">Streptomyces bathyalis</name>
    <dbReference type="NCBI Taxonomy" id="2710756"/>
    <lineage>
        <taxon>Bacteria</taxon>
        <taxon>Bacillati</taxon>
        <taxon>Actinomycetota</taxon>
        <taxon>Actinomycetes</taxon>
        <taxon>Kitasatosporales</taxon>
        <taxon>Streptomycetaceae</taxon>
        <taxon>Streptomyces</taxon>
    </lineage>
</organism>
<reference evidence="2" key="1">
    <citation type="submission" date="2020-02" db="EMBL/GenBank/DDBJ databases">
        <title>Streptomyces sp. ASO4wet.</title>
        <authorList>
            <person name="Risdian C."/>
            <person name="Landwehr W."/>
            <person name="Schupp P."/>
            <person name="Wink J."/>
        </authorList>
    </citation>
    <scope>NUCLEOTIDE SEQUENCE [LARGE SCALE GENOMIC DNA]</scope>
    <source>
        <strain evidence="2">ASO4wet</strain>
    </source>
</reference>
<dbReference type="KEGG" id="sbat:G4Z16_17680"/>
<dbReference type="EMBL" id="CP048882">
    <property type="protein sequence ID" value="QPP07932.1"/>
    <property type="molecule type" value="Genomic_DNA"/>
</dbReference>
<evidence type="ECO:0000313" key="2">
    <source>
        <dbReference type="Proteomes" id="UP000595046"/>
    </source>
</evidence>
<accession>A0A7T1WT86</accession>
<gene>
    <name evidence="1" type="ORF">G4Z16_17680</name>
</gene>
<dbReference type="AlphaFoldDB" id="A0A7T1WT86"/>
<protein>
    <submittedName>
        <fullName evidence="1">Uncharacterized protein</fullName>
    </submittedName>
</protein>
<dbReference type="RefSeq" id="WP_158677079.1">
    <property type="nucleotide sequence ID" value="NZ_CP048882.1"/>
</dbReference>
<proteinExistence type="predicted"/>
<dbReference type="Proteomes" id="UP000595046">
    <property type="component" value="Chromosome"/>
</dbReference>
<keyword evidence="2" id="KW-1185">Reference proteome</keyword>
<evidence type="ECO:0000313" key="1">
    <source>
        <dbReference type="EMBL" id="QPP07932.1"/>
    </source>
</evidence>
<name>A0A7T1WT86_9ACTN</name>